<proteinExistence type="predicted"/>
<organism evidence="1">
    <name type="scientific">marine sediment metagenome</name>
    <dbReference type="NCBI Taxonomy" id="412755"/>
    <lineage>
        <taxon>unclassified sequences</taxon>
        <taxon>metagenomes</taxon>
        <taxon>ecological metagenomes</taxon>
    </lineage>
</organism>
<evidence type="ECO:0000313" key="1">
    <source>
        <dbReference type="EMBL" id="KKM82817.1"/>
    </source>
</evidence>
<reference evidence="1" key="1">
    <citation type="journal article" date="2015" name="Nature">
        <title>Complex archaea that bridge the gap between prokaryotes and eukaryotes.</title>
        <authorList>
            <person name="Spang A."/>
            <person name="Saw J.H."/>
            <person name="Jorgensen S.L."/>
            <person name="Zaremba-Niedzwiedzka K."/>
            <person name="Martijn J."/>
            <person name="Lind A.E."/>
            <person name="van Eijk R."/>
            <person name="Schleper C."/>
            <person name="Guy L."/>
            <person name="Ettema T.J."/>
        </authorList>
    </citation>
    <scope>NUCLEOTIDE SEQUENCE</scope>
</reference>
<sequence length="68" mass="8070">MNNYKVSSKDLSLKNKCLLCGKKIDYDEYAYEDYFVLFRGHSEETFQGVICFNCIIEKRRVNNYGKNL</sequence>
<dbReference type="AlphaFoldDB" id="A0A0F9NNF7"/>
<accession>A0A0F9NNF7</accession>
<protein>
    <submittedName>
        <fullName evidence="1">Uncharacterized protein</fullName>
    </submittedName>
</protein>
<gene>
    <name evidence="1" type="ORF">LCGC14_1315690</name>
</gene>
<dbReference type="EMBL" id="LAZR01007803">
    <property type="protein sequence ID" value="KKM82817.1"/>
    <property type="molecule type" value="Genomic_DNA"/>
</dbReference>
<name>A0A0F9NNF7_9ZZZZ</name>
<comment type="caution">
    <text evidence="1">The sequence shown here is derived from an EMBL/GenBank/DDBJ whole genome shotgun (WGS) entry which is preliminary data.</text>
</comment>